<comment type="caution">
    <text evidence="2">The sequence shown here is derived from an EMBL/GenBank/DDBJ whole genome shotgun (WGS) entry which is preliminary data.</text>
</comment>
<keyword evidence="3" id="KW-1185">Reference proteome</keyword>
<dbReference type="Proteomes" id="UP001529510">
    <property type="component" value="Unassembled WGS sequence"/>
</dbReference>
<evidence type="ECO:0000256" key="1">
    <source>
        <dbReference type="SAM" id="MobiDB-lite"/>
    </source>
</evidence>
<evidence type="ECO:0000313" key="3">
    <source>
        <dbReference type="Proteomes" id="UP001529510"/>
    </source>
</evidence>
<evidence type="ECO:0000313" key="2">
    <source>
        <dbReference type="EMBL" id="KAL0158141.1"/>
    </source>
</evidence>
<feature type="non-terminal residue" evidence="2">
    <location>
        <position position="1"/>
    </location>
</feature>
<dbReference type="EMBL" id="JAMKFB020000023">
    <property type="protein sequence ID" value="KAL0158141.1"/>
    <property type="molecule type" value="Genomic_DNA"/>
</dbReference>
<proteinExistence type="predicted"/>
<name>A0ABD0NA74_CIRMR</name>
<gene>
    <name evidence="2" type="ORF">M9458_046217</name>
</gene>
<sequence>ISNCGDFYLEGSKGFLPTTCDDAFYLIPGKRKFLDTTDHNIDEYFDSSFSGPERTTRSLLSTTLHSLSQRWTREPPRYTPSPEARQQSFQLFLRMHTNRFNQRLSMLESNTLDIKDSLANMRKQHNHFSSQLETLARVLSPNDQKDRLNELSNKYTDIKTRLSKLEYKLEILIDGFTALAQELDKVKRARHVARPPQDRRATTVAATTLIPALTTAWIARISTSGFQRRTVIPKTLPTPRISTTTSAQDGRFPMNESSTKRQA</sequence>
<feature type="region of interest" description="Disordered" evidence="1">
    <location>
        <begin position="236"/>
        <end position="263"/>
    </location>
</feature>
<organism evidence="2 3">
    <name type="scientific">Cirrhinus mrigala</name>
    <name type="common">Mrigala</name>
    <dbReference type="NCBI Taxonomy" id="683832"/>
    <lineage>
        <taxon>Eukaryota</taxon>
        <taxon>Metazoa</taxon>
        <taxon>Chordata</taxon>
        <taxon>Craniata</taxon>
        <taxon>Vertebrata</taxon>
        <taxon>Euteleostomi</taxon>
        <taxon>Actinopterygii</taxon>
        <taxon>Neopterygii</taxon>
        <taxon>Teleostei</taxon>
        <taxon>Ostariophysi</taxon>
        <taxon>Cypriniformes</taxon>
        <taxon>Cyprinidae</taxon>
        <taxon>Labeoninae</taxon>
        <taxon>Labeonini</taxon>
        <taxon>Cirrhinus</taxon>
    </lineage>
</organism>
<dbReference type="AlphaFoldDB" id="A0ABD0NA74"/>
<reference evidence="2 3" key="1">
    <citation type="submission" date="2024-05" db="EMBL/GenBank/DDBJ databases">
        <title>Genome sequencing and assembly of Indian major carp, Cirrhinus mrigala (Hamilton, 1822).</title>
        <authorList>
            <person name="Mohindra V."/>
            <person name="Chowdhury L.M."/>
            <person name="Lal K."/>
            <person name="Jena J.K."/>
        </authorList>
    </citation>
    <scope>NUCLEOTIDE SEQUENCE [LARGE SCALE GENOMIC DNA]</scope>
    <source>
        <strain evidence="2">CM1030</strain>
        <tissue evidence="2">Blood</tissue>
    </source>
</reference>
<accession>A0ABD0NA74</accession>
<protein>
    <submittedName>
        <fullName evidence="2">Uncharacterized protein</fullName>
    </submittedName>
</protein>
<feature type="non-terminal residue" evidence="2">
    <location>
        <position position="263"/>
    </location>
</feature>